<dbReference type="EMBL" id="BSRI01000001">
    <property type="protein sequence ID" value="GLV54581.1"/>
    <property type="molecule type" value="Genomic_DNA"/>
</dbReference>
<dbReference type="Pfam" id="PF13847">
    <property type="entry name" value="Methyltransf_31"/>
    <property type="match status" value="1"/>
</dbReference>
<dbReference type="InterPro" id="IPR025714">
    <property type="entry name" value="Methyltranfer_dom"/>
</dbReference>
<accession>A0ABQ6FK41</accession>
<comment type="caution">
    <text evidence="2">The sequence shown here is derived from an EMBL/GenBank/DDBJ whole genome shotgun (WGS) entry which is preliminary data.</text>
</comment>
<dbReference type="Gene3D" id="3.40.50.150">
    <property type="entry name" value="Vaccinia Virus protein VP39"/>
    <property type="match status" value="1"/>
</dbReference>
<reference evidence="2 3" key="1">
    <citation type="submission" date="2023-02" db="EMBL/GenBank/DDBJ databases">
        <title>Dictyobacter halimunensis sp. nov., a new member of the class Ktedonobacteria from forest soil in a geothermal area.</title>
        <authorList>
            <person name="Rachmania M.K."/>
            <person name="Ningsih F."/>
            <person name="Sakai Y."/>
            <person name="Yabe S."/>
            <person name="Yokota A."/>
            <person name="Sjamsuridzal W."/>
        </authorList>
    </citation>
    <scope>NUCLEOTIDE SEQUENCE [LARGE SCALE GENOMIC DNA]</scope>
    <source>
        <strain evidence="2 3">S3.2.2.5</strain>
    </source>
</reference>
<proteinExistence type="predicted"/>
<dbReference type="PANTHER" id="PTHR43591:SF24">
    <property type="entry name" value="2-METHOXY-6-POLYPRENYL-1,4-BENZOQUINOL METHYLASE, MITOCHONDRIAL"/>
    <property type="match status" value="1"/>
</dbReference>
<sequence length="286" mass="32141">MLSKERETNTYVIDVEEGAETARLLEQDLLYNRAQGGLLPEELDVSSMTHLLDIGCGPGGWALEVAYTYRHLGVVGIDINPVMVNYAFAQARSRGLENISFEVMDARKPLEFPDTSFDLINARFIAGFMDQTAWPVLLGDCLRLLKPGGYIRLTEMETATSNSPALEKLHDYLHQALKKQKRSFSVDGRSIGVGYMLGKLLREAGFRNITKTSFFNDSSYGAEQHYSTSKDVELLYPLIKPYFIRSGIVDERTFDETYAAMVEEVWRPQHVAISFGLTTCAQKALD</sequence>
<dbReference type="Proteomes" id="UP001344906">
    <property type="component" value="Unassembled WGS sequence"/>
</dbReference>
<keyword evidence="3" id="KW-1185">Reference proteome</keyword>
<organism evidence="2 3">
    <name type="scientific">Dictyobacter halimunensis</name>
    <dbReference type="NCBI Taxonomy" id="3026934"/>
    <lineage>
        <taxon>Bacteria</taxon>
        <taxon>Bacillati</taxon>
        <taxon>Chloroflexota</taxon>
        <taxon>Ktedonobacteria</taxon>
        <taxon>Ktedonobacterales</taxon>
        <taxon>Dictyobacteraceae</taxon>
        <taxon>Dictyobacter</taxon>
    </lineage>
</organism>
<evidence type="ECO:0000313" key="3">
    <source>
        <dbReference type="Proteomes" id="UP001344906"/>
    </source>
</evidence>
<name>A0ABQ6FK41_9CHLR</name>
<evidence type="ECO:0000259" key="1">
    <source>
        <dbReference type="Pfam" id="PF13847"/>
    </source>
</evidence>
<dbReference type="PANTHER" id="PTHR43591">
    <property type="entry name" value="METHYLTRANSFERASE"/>
    <property type="match status" value="1"/>
</dbReference>
<feature type="domain" description="Methyltransferase" evidence="1">
    <location>
        <begin position="47"/>
        <end position="181"/>
    </location>
</feature>
<dbReference type="CDD" id="cd02440">
    <property type="entry name" value="AdoMet_MTases"/>
    <property type="match status" value="1"/>
</dbReference>
<dbReference type="RefSeq" id="WP_338248236.1">
    <property type="nucleotide sequence ID" value="NZ_BSRI01000001.1"/>
</dbReference>
<gene>
    <name evidence="2" type="ORF">KDH_14280</name>
</gene>
<dbReference type="InterPro" id="IPR029063">
    <property type="entry name" value="SAM-dependent_MTases_sf"/>
</dbReference>
<protein>
    <recommendedName>
        <fullName evidence="1">Methyltransferase domain-containing protein</fullName>
    </recommendedName>
</protein>
<evidence type="ECO:0000313" key="2">
    <source>
        <dbReference type="EMBL" id="GLV54581.1"/>
    </source>
</evidence>
<dbReference type="SUPFAM" id="SSF53335">
    <property type="entry name" value="S-adenosyl-L-methionine-dependent methyltransferases"/>
    <property type="match status" value="1"/>
</dbReference>